<dbReference type="EMBL" id="PGTM01000118">
    <property type="protein sequence ID" value="PJF35722.1"/>
    <property type="molecule type" value="Genomic_DNA"/>
</dbReference>
<comment type="similarity">
    <text evidence="2 10 12">Belongs to the GrpE family.</text>
</comment>
<dbReference type="InterPro" id="IPR009012">
    <property type="entry name" value="GrpE_head"/>
</dbReference>
<evidence type="ECO:0000256" key="12">
    <source>
        <dbReference type="RuleBase" id="RU004478"/>
    </source>
</evidence>
<dbReference type="CDD" id="cd00446">
    <property type="entry name" value="GrpE"/>
    <property type="match status" value="1"/>
</dbReference>
<dbReference type="PANTHER" id="PTHR21237:SF23">
    <property type="entry name" value="GRPE PROTEIN HOMOLOG, MITOCHONDRIAL"/>
    <property type="match status" value="1"/>
</dbReference>
<dbReference type="PROSITE" id="PS01071">
    <property type="entry name" value="GRPE"/>
    <property type="match status" value="1"/>
</dbReference>
<dbReference type="HAMAP" id="MF_01151">
    <property type="entry name" value="GrpE"/>
    <property type="match status" value="1"/>
</dbReference>
<dbReference type="PANTHER" id="PTHR21237">
    <property type="entry name" value="GRPE PROTEIN"/>
    <property type="match status" value="1"/>
</dbReference>
<dbReference type="GO" id="GO:0042803">
    <property type="term" value="F:protein homodimerization activity"/>
    <property type="evidence" value="ECO:0007669"/>
    <property type="project" value="InterPro"/>
</dbReference>
<organism evidence="15 16">
    <name type="scientific">Candidatus Thermofonsia Clade 1 bacterium</name>
    <dbReference type="NCBI Taxonomy" id="2364210"/>
    <lineage>
        <taxon>Bacteria</taxon>
        <taxon>Bacillati</taxon>
        <taxon>Chloroflexota</taxon>
        <taxon>Candidatus Thermofontia</taxon>
        <taxon>Candidatus Thermofonsia Clade 1</taxon>
    </lineage>
</organism>
<evidence type="ECO:0000256" key="9">
    <source>
        <dbReference type="ARBA" id="ARBA00076414"/>
    </source>
</evidence>
<dbReference type="SUPFAM" id="SSF51064">
    <property type="entry name" value="Head domain of nucleotide exchange factor GrpE"/>
    <property type="match status" value="1"/>
</dbReference>
<evidence type="ECO:0000256" key="1">
    <source>
        <dbReference type="ARBA" id="ARBA00004496"/>
    </source>
</evidence>
<evidence type="ECO:0000313" key="17">
    <source>
        <dbReference type="Proteomes" id="UP000229681"/>
    </source>
</evidence>
<feature type="region of interest" description="Disordered" evidence="13">
    <location>
        <begin position="1"/>
        <end position="46"/>
    </location>
</feature>
<proteinExistence type="inferred from homology"/>
<evidence type="ECO:0000256" key="2">
    <source>
        <dbReference type="ARBA" id="ARBA00009054"/>
    </source>
</evidence>
<comment type="function">
    <text evidence="7 10 11">Participates actively in the response to hyperosmotic and heat shock by preventing the aggregation of stress-denatured proteins, in association with DnaK and GrpE. It is the nucleotide exchange factor for DnaK and may function as a thermosensor. Unfolded proteins bind initially to DnaJ; upon interaction with the DnaJ-bound protein, DnaK hydrolyzes its bound ATP, resulting in the formation of a stable complex. GrpE releases ADP from DnaK; ATP binding to DnaK triggers the release of the substrate protein, thus completing the reaction cycle. Several rounds of ATP-dependent interactions between DnaJ, DnaK and GrpE are required for fully efficient folding.</text>
</comment>
<dbReference type="Proteomes" id="UP000229681">
    <property type="component" value="Unassembled WGS sequence"/>
</dbReference>
<dbReference type="InterPro" id="IPR013805">
    <property type="entry name" value="GrpE_CC"/>
</dbReference>
<evidence type="ECO:0000256" key="6">
    <source>
        <dbReference type="ARBA" id="ARBA00023186"/>
    </source>
</evidence>
<dbReference type="GO" id="GO:0000774">
    <property type="term" value="F:adenyl-nucleotide exchange factor activity"/>
    <property type="evidence" value="ECO:0007669"/>
    <property type="project" value="InterPro"/>
</dbReference>
<evidence type="ECO:0000256" key="4">
    <source>
        <dbReference type="ARBA" id="ARBA00022490"/>
    </source>
</evidence>
<feature type="compositionally biased region" description="Polar residues" evidence="13">
    <location>
        <begin position="16"/>
        <end position="28"/>
    </location>
</feature>
<keyword evidence="6 10" id="KW-0143">Chaperone</keyword>
<dbReference type="GO" id="GO:0051082">
    <property type="term" value="F:unfolded protein binding"/>
    <property type="evidence" value="ECO:0007669"/>
    <property type="project" value="TreeGrafter"/>
</dbReference>
<comment type="caution">
    <text evidence="15">The sequence shown here is derived from an EMBL/GenBank/DDBJ whole genome shotgun (WGS) entry which is preliminary data.</text>
</comment>
<dbReference type="FunFam" id="2.30.22.10:FF:000001">
    <property type="entry name" value="Protein GrpE"/>
    <property type="match status" value="1"/>
</dbReference>
<evidence type="ECO:0000313" key="14">
    <source>
        <dbReference type="EMBL" id="PJF35722.1"/>
    </source>
</evidence>
<evidence type="ECO:0000256" key="5">
    <source>
        <dbReference type="ARBA" id="ARBA00023016"/>
    </source>
</evidence>
<dbReference type="Gene3D" id="3.90.20.20">
    <property type="match status" value="1"/>
</dbReference>
<evidence type="ECO:0000256" key="13">
    <source>
        <dbReference type="SAM" id="MobiDB-lite"/>
    </source>
</evidence>
<dbReference type="InterPro" id="IPR000740">
    <property type="entry name" value="GrpE"/>
</dbReference>
<protein>
    <recommendedName>
        <fullName evidence="8 10">Protein GrpE</fullName>
    </recommendedName>
    <alternativeName>
        <fullName evidence="9 10">HSP-70 cofactor</fullName>
    </alternativeName>
</protein>
<dbReference type="Pfam" id="PF01025">
    <property type="entry name" value="GrpE"/>
    <property type="match status" value="1"/>
</dbReference>
<evidence type="ECO:0000256" key="8">
    <source>
        <dbReference type="ARBA" id="ARBA00072274"/>
    </source>
</evidence>
<dbReference type="GO" id="GO:0005737">
    <property type="term" value="C:cytoplasm"/>
    <property type="evidence" value="ECO:0007669"/>
    <property type="project" value="UniProtKB-SubCell"/>
</dbReference>
<reference evidence="16 17" key="1">
    <citation type="submission" date="2017-11" db="EMBL/GenBank/DDBJ databases">
        <title>Evolution of Phototrophy in the Chloroflexi Phylum Driven by Horizontal Gene Transfer.</title>
        <authorList>
            <person name="Ward L.M."/>
            <person name="Hemp J."/>
            <person name="Shih P.M."/>
            <person name="Mcglynn S.E."/>
            <person name="Fischer W."/>
        </authorList>
    </citation>
    <scope>NUCLEOTIDE SEQUENCE [LARGE SCALE GENOMIC DNA]</scope>
    <source>
        <strain evidence="15">CP1_1M</strain>
        <strain evidence="14">JP3_13</strain>
    </source>
</reference>
<dbReference type="AlphaFoldDB" id="A0A2M8PZ39"/>
<evidence type="ECO:0000256" key="10">
    <source>
        <dbReference type="HAMAP-Rule" id="MF_01151"/>
    </source>
</evidence>
<evidence type="ECO:0000256" key="11">
    <source>
        <dbReference type="RuleBase" id="RU000639"/>
    </source>
</evidence>
<dbReference type="GO" id="GO:0006457">
    <property type="term" value="P:protein folding"/>
    <property type="evidence" value="ECO:0007669"/>
    <property type="project" value="InterPro"/>
</dbReference>
<keyword evidence="4 10" id="KW-0963">Cytoplasm</keyword>
<feature type="compositionally biased region" description="Low complexity" evidence="13">
    <location>
        <begin position="29"/>
        <end position="46"/>
    </location>
</feature>
<sequence>MARSPDCAPARHSSMERSPSMSEATDQNAAQTQPAAEAQAPAESAEALQAQLEEALRKADEYLSGWKRALAEFDNYRKRAEREREEISQNATVETLRRLLPVIDDFERALGAMSAEQAEDEVLKGFVLIHRKLLSLLESANLMQIDPTGQPFDPTRHEAIGQEPSDQVASGHVCAVLQKGYVYGDRVIRPALVRVAE</sequence>
<dbReference type="GO" id="GO:0051087">
    <property type="term" value="F:protein-folding chaperone binding"/>
    <property type="evidence" value="ECO:0007669"/>
    <property type="project" value="InterPro"/>
</dbReference>
<dbReference type="Gene3D" id="2.30.22.10">
    <property type="entry name" value="Head domain of nucleotide exchange factor GrpE"/>
    <property type="match status" value="1"/>
</dbReference>
<evidence type="ECO:0000313" key="15">
    <source>
        <dbReference type="EMBL" id="PJF42804.1"/>
    </source>
</evidence>
<comment type="subunit">
    <text evidence="3 10">Homodimer.</text>
</comment>
<dbReference type="Proteomes" id="UP000228947">
    <property type="component" value="Unassembled WGS sequence"/>
</dbReference>
<evidence type="ECO:0000256" key="3">
    <source>
        <dbReference type="ARBA" id="ARBA00011738"/>
    </source>
</evidence>
<keyword evidence="5 10" id="KW-0346">Stress response</keyword>
<gene>
    <name evidence="10 15" type="primary">grpE</name>
    <name evidence="14" type="ORF">CUN49_09155</name>
    <name evidence="15" type="ORF">CUN50_02620</name>
</gene>
<evidence type="ECO:0000313" key="16">
    <source>
        <dbReference type="Proteomes" id="UP000228947"/>
    </source>
</evidence>
<dbReference type="SUPFAM" id="SSF58014">
    <property type="entry name" value="Coiled-coil domain of nucleotide exchange factor GrpE"/>
    <property type="match status" value="1"/>
</dbReference>
<dbReference type="PRINTS" id="PR00773">
    <property type="entry name" value="GRPEPROTEIN"/>
</dbReference>
<evidence type="ECO:0000256" key="7">
    <source>
        <dbReference type="ARBA" id="ARBA00053401"/>
    </source>
</evidence>
<dbReference type="EMBL" id="PGTL01000008">
    <property type="protein sequence ID" value="PJF42804.1"/>
    <property type="molecule type" value="Genomic_DNA"/>
</dbReference>
<name>A0A2M8PZ39_9CHLR</name>
<accession>A0A2M8PDU0</accession>
<accession>A0A2M8PZ39</accession>
<comment type="subcellular location">
    <subcellularLocation>
        <location evidence="1 10">Cytoplasm</location>
    </subcellularLocation>
</comment>